<evidence type="ECO:0000313" key="3">
    <source>
        <dbReference type="EMBL" id="MXO74510.1"/>
    </source>
</evidence>
<sequence>MARHLAAPALVAALLVSACGSEADRAAERTEDRIEQTADASAAQAGDAIAALGLTERQLLDAEIVDSAGAELGDVERVLRNAGGTVDRLLVELEDSNPDRYVIVPIDGFETVRRGDDTDLTSPMTGAQLDALPAADLSTT</sequence>
<dbReference type="OrthoDB" id="7204781at2"/>
<dbReference type="InterPro" id="IPR011033">
    <property type="entry name" value="PRC_barrel-like_sf"/>
</dbReference>
<dbReference type="RefSeq" id="WP_160610259.1">
    <property type="nucleotide sequence ID" value="NZ_WTZA01000001.1"/>
</dbReference>
<gene>
    <name evidence="3" type="ORF">GRI40_04635</name>
</gene>
<evidence type="ECO:0000256" key="1">
    <source>
        <dbReference type="SAM" id="SignalP"/>
    </source>
</evidence>
<dbReference type="Gene3D" id="2.30.30.240">
    <property type="entry name" value="PRC-barrel domain"/>
    <property type="match status" value="1"/>
</dbReference>
<keyword evidence="1" id="KW-0732">Signal</keyword>
<dbReference type="SUPFAM" id="SSF50346">
    <property type="entry name" value="PRC-barrel domain"/>
    <property type="match status" value="1"/>
</dbReference>
<comment type="caution">
    <text evidence="3">The sequence shown here is derived from an EMBL/GenBank/DDBJ whole genome shotgun (WGS) entry which is preliminary data.</text>
</comment>
<proteinExistence type="predicted"/>
<keyword evidence="4" id="KW-1185">Reference proteome</keyword>
<feature type="domain" description="PRC-barrel" evidence="2">
    <location>
        <begin position="58"/>
        <end position="118"/>
    </location>
</feature>
<protein>
    <submittedName>
        <fullName evidence="3">PRC-barrel domain containing protein</fullName>
    </submittedName>
</protein>
<dbReference type="AlphaFoldDB" id="A0A6I4TED9"/>
<feature type="chain" id="PRO_5026045494" evidence="1">
    <location>
        <begin position="24"/>
        <end position="140"/>
    </location>
</feature>
<dbReference type="InterPro" id="IPR027275">
    <property type="entry name" value="PRC-brl_dom"/>
</dbReference>
<dbReference type="EMBL" id="WTZA01000001">
    <property type="protein sequence ID" value="MXO74510.1"/>
    <property type="molecule type" value="Genomic_DNA"/>
</dbReference>
<feature type="signal peptide" evidence="1">
    <location>
        <begin position="1"/>
        <end position="23"/>
    </location>
</feature>
<accession>A0A6I4TED9</accession>
<evidence type="ECO:0000259" key="2">
    <source>
        <dbReference type="Pfam" id="PF05239"/>
    </source>
</evidence>
<dbReference type="Proteomes" id="UP000439522">
    <property type="component" value="Unassembled WGS sequence"/>
</dbReference>
<reference evidence="3 4" key="1">
    <citation type="submission" date="2019-12" db="EMBL/GenBank/DDBJ databases">
        <title>Genomic-based taxomic classification of the family Erythrobacteraceae.</title>
        <authorList>
            <person name="Xu L."/>
        </authorList>
    </citation>
    <scope>NUCLEOTIDE SEQUENCE [LARGE SCALE GENOMIC DNA]</scope>
    <source>
        <strain evidence="3 4">100921-2</strain>
    </source>
</reference>
<evidence type="ECO:0000313" key="4">
    <source>
        <dbReference type="Proteomes" id="UP000439522"/>
    </source>
</evidence>
<name>A0A6I4TED9_9SPHN</name>
<organism evidence="3 4">
    <name type="scientific">Tsuneonella aeria</name>
    <dbReference type="NCBI Taxonomy" id="1837929"/>
    <lineage>
        <taxon>Bacteria</taxon>
        <taxon>Pseudomonadati</taxon>
        <taxon>Pseudomonadota</taxon>
        <taxon>Alphaproteobacteria</taxon>
        <taxon>Sphingomonadales</taxon>
        <taxon>Erythrobacteraceae</taxon>
        <taxon>Tsuneonella</taxon>
    </lineage>
</organism>
<dbReference type="PROSITE" id="PS51257">
    <property type="entry name" value="PROKAR_LIPOPROTEIN"/>
    <property type="match status" value="1"/>
</dbReference>
<dbReference type="Pfam" id="PF05239">
    <property type="entry name" value="PRC"/>
    <property type="match status" value="1"/>
</dbReference>